<gene>
    <name evidence="1" type="ORF">ACA29_02855</name>
</gene>
<protein>
    <submittedName>
        <fullName evidence="1">Uncharacterized protein</fullName>
    </submittedName>
</protein>
<organism evidence="1 2">
    <name type="scientific">Lederbergia galactosidilytica</name>
    <dbReference type="NCBI Taxonomy" id="217031"/>
    <lineage>
        <taxon>Bacteria</taxon>
        <taxon>Bacillati</taxon>
        <taxon>Bacillota</taxon>
        <taxon>Bacilli</taxon>
        <taxon>Bacillales</taxon>
        <taxon>Bacillaceae</taxon>
        <taxon>Lederbergia</taxon>
    </lineage>
</organism>
<evidence type="ECO:0000313" key="1">
    <source>
        <dbReference type="EMBL" id="KRG16838.1"/>
    </source>
</evidence>
<name>A0A0Q9Y7K7_9BACI</name>
<evidence type="ECO:0000313" key="2">
    <source>
        <dbReference type="Proteomes" id="UP000053881"/>
    </source>
</evidence>
<dbReference type="EMBL" id="LGPB01000026">
    <property type="protein sequence ID" value="KRG16838.1"/>
    <property type="molecule type" value="Genomic_DNA"/>
</dbReference>
<dbReference type="PATRIC" id="fig|217031.4.peg.954"/>
<comment type="caution">
    <text evidence="1">The sequence shown here is derived from an EMBL/GenBank/DDBJ whole genome shotgun (WGS) entry which is preliminary data.</text>
</comment>
<dbReference type="Proteomes" id="UP000053881">
    <property type="component" value="Unassembled WGS sequence"/>
</dbReference>
<sequence>MKIEFPIKHIEGNLVFAHDDTIWAYYKIDGFNYEFLDNDEKMIPFQQQMSFFTNLGLDLHFLSIPNPTDITGILNDTIEEIKRKSYPLKENGIEFMERVKRALESQKELNESSEYHDYIGIQLNKVKNKYTSGNIGIDTINTFKNFVNGFNLPLYQAVGLYPDDILDSEIQAYRSQASTIETNTCKCLFFPNQQSIYSRNAL</sequence>
<proteinExistence type="predicted"/>
<accession>A0A0Q9Y7K7</accession>
<dbReference type="AlphaFoldDB" id="A0A0Q9Y7K7"/>
<reference evidence="1 2" key="1">
    <citation type="submission" date="2015-06" db="EMBL/GenBank/DDBJ databases">
        <title>Genome sequencing project of Bacillus galactosidilyticus PL133.</title>
        <authorList>
            <person name="Gaiero J."/>
            <person name="Nicol R."/>
            <person name="Habash M."/>
        </authorList>
    </citation>
    <scope>NUCLEOTIDE SEQUENCE [LARGE SCALE GENOMIC DNA]</scope>
    <source>
        <strain evidence="1 2">PL133</strain>
    </source>
</reference>